<sequence length="77" mass="8573">MFLSGRRNFADPVCARMGFWEGRAKSCSAAVTADHQVPGHIQLFDFERKSRSGRRFALVAHVTGQDDKGRIAEFCNG</sequence>
<reference evidence="1 2" key="1">
    <citation type="journal article" date="2011" name="BMC Genomics">
        <title>Comparative genome analysis and genome-guided physiological analysis of Roseobacter litoralis.</title>
        <authorList>
            <person name="Kalhoefer D."/>
            <person name="Thole S."/>
            <person name="Voget S."/>
            <person name="Lehmann R."/>
            <person name="Liesegang H."/>
            <person name="Wollher A."/>
            <person name="Daniel R."/>
            <person name="Simon M."/>
            <person name="Brinkhoff T."/>
        </authorList>
    </citation>
    <scope>NUCLEOTIDE SEQUENCE [LARGE SCALE GENOMIC DNA]</scope>
    <source>
        <strain evidence="2">ATCC 49566 / DSM 6996 / JCM 21268 / NBRC 15278 / OCh 149</strain>
    </source>
</reference>
<dbReference type="AlphaFoldDB" id="F7Z9V8"/>
<protein>
    <submittedName>
        <fullName evidence="1">Uncharacterized protein</fullName>
    </submittedName>
</protein>
<accession>F7Z9V8</accession>
<evidence type="ECO:0000313" key="2">
    <source>
        <dbReference type="Proteomes" id="UP000001353"/>
    </source>
</evidence>
<dbReference type="HOGENOM" id="CLU_2635827_0_0_5"/>
<dbReference type="EMBL" id="CP002623">
    <property type="protein sequence ID" value="AEI92917.1"/>
    <property type="molecule type" value="Genomic_DNA"/>
</dbReference>
<proteinExistence type="predicted"/>
<dbReference type="Proteomes" id="UP000001353">
    <property type="component" value="Chromosome"/>
</dbReference>
<organism evidence="1 2">
    <name type="scientific">Roseobacter litoralis (strain ATCC 49566 / DSM 6996 / JCM 21268 / NBRC 15278 / OCh 149)</name>
    <dbReference type="NCBI Taxonomy" id="391595"/>
    <lineage>
        <taxon>Bacteria</taxon>
        <taxon>Pseudomonadati</taxon>
        <taxon>Pseudomonadota</taxon>
        <taxon>Alphaproteobacteria</taxon>
        <taxon>Rhodobacterales</taxon>
        <taxon>Roseobacteraceae</taxon>
        <taxon>Roseobacter</taxon>
    </lineage>
</organism>
<name>F7Z9V8_ROSLO</name>
<keyword evidence="2" id="KW-1185">Reference proteome</keyword>
<gene>
    <name evidence="1" type="ordered locus">RLO149_c008940</name>
</gene>
<evidence type="ECO:0000313" key="1">
    <source>
        <dbReference type="EMBL" id="AEI92917.1"/>
    </source>
</evidence>
<dbReference type="KEGG" id="rli:RLO149_c008940"/>